<feature type="region of interest" description="Disordered" evidence="1">
    <location>
        <begin position="56"/>
        <end position="94"/>
    </location>
</feature>
<sequence length="236" mass="25944">MKKGLPRIIGRQTSSTMTQLCRSHQSSSSCDIQVRRLNRPSQGIVLFRRNDSAGHHIKNNIGPFRHDDSAGRSQRVKHSAFKGNQAQYSSRKETKSVRPIVDRRCALATTHGRGLPTIDCATWPFGAALVDDRGAPDCTTMRALAVRASARRRRTIALHHASAAAHCHVDCATGGRRSAAAGRRWCALAAQASRRWLRALACGVARCRRVFVVVEPSLAAAPASLRRCHDGWSDFF</sequence>
<evidence type="ECO:0000256" key="1">
    <source>
        <dbReference type="SAM" id="MobiDB-lite"/>
    </source>
</evidence>
<accession>A0A2Z7D8J9</accession>
<organism evidence="2 3">
    <name type="scientific">Dorcoceras hygrometricum</name>
    <dbReference type="NCBI Taxonomy" id="472368"/>
    <lineage>
        <taxon>Eukaryota</taxon>
        <taxon>Viridiplantae</taxon>
        <taxon>Streptophyta</taxon>
        <taxon>Embryophyta</taxon>
        <taxon>Tracheophyta</taxon>
        <taxon>Spermatophyta</taxon>
        <taxon>Magnoliopsida</taxon>
        <taxon>eudicotyledons</taxon>
        <taxon>Gunneridae</taxon>
        <taxon>Pentapetalae</taxon>
        <taxon>asterids</taxon>
        <taxon>lamiids</taxon>
        <taxon>Lamiales</taxon>
        <taxon>Gesneriaceae</taxon>
        <taxon>Didymocarpoideae</taxon>
        <taxon>Trichosporeae</taxon>
        <taxon>Loxocarpinae</taxon>
        <taxon>Dorcoceras</taxon>
    </lineage>
</organism>
<evidence type="ECO:0000313" key="3">
    <source>
        <dbReference type="Proteomes" id="UP000250235"/>
    </source>
</evidence>
<dbReference type="EMBL" id="KQ988614">
    <property type="protein sequence ID" value="KZV55416.1"/>
    <property type="molecule type" value="Genomic_DNA"/>
</dbReference>
<evidence type="ECO:0000313" key="2">
    <source>
        <dbReference type="EMBL" id="KZV55416.1"/>
    </source>
</evidence>
<gene>
    <name evidence="2" type="ORF">F511_29306</name>
</gene>
<keyword evidence="3" id="KW-1185">Reference proteome</keyword>
<dbReference type="Proteomes" id="UP000250235">
    <property type="component" value="Unassembled WGS sequence"/>
</dbReference>
<protein>
    <submittedName>
        <fullName evidence="2">Uncharacterized protein</fullName>
    </submittedName>
</protein>
<proteinExistence type="predicted"/>
<dbReference type="AlphaFoldDB" id="A0A2Z7D8J9"/>
<reference evidence="2 3" key="1">
    <citation type="journal article" date="2015" name="Proc. Natl. Acad. Sci. U.S.A.">
        <title>The resurrection genome of Boea hygrometrica: A blueprint for survival of dehydration.</title>
        <authorList>
            <person name="Xiao L."/>
            <person name="Yang G."/>
            <person name="Zhang L."/>
            <person name="Yang X."/>
            <person name="Zhao S."/>
            <person name="Ji Z."/>
            <person name="Zhou Q."/>
            <person name="Hu M."/>
            <person name="Wang Y."/>
            <person name="Chen M."/>
            <person name="Xu Y."/>
            <person name="Jin H."/>
            <person name="Xiao X."/>
            <person name="Hu G."/>
            <person name="Bao F."/>
            <person name="Hu Y."/>
            <person name="Wan P."/>
            <person name="Li L."/>
            <person name="Deng X."/>
            <person name="Kuang T."/>
            <person name="Xiang C."/>
            <person name="Zhu J.K."/>
            <person name="Oliver M.J."/>
            <person name="He Y."/>
        </authorList>
    </citation>
    <scope>NUCLEOTIDE SEQUENCE [LARGE SCALE GENOMIC DNA]</scope>
    <source>
        <strain evidence="3">cv. XS01</strain>
    </source>
</reference>
<name>A0A2Z7D8J9_9LAMI</name>